<reference evidence="1" key="1">
    <citation type="journal article" date="2021" name="Environ. Microbiol.">
        <title>Gene family expansions and transcriptome signatures uncover fungal adaptations to wood decay.</title>
        <authorList>
            <person name="Hage H."/>
            <person name="Miyauchi S."/>
            <person name="Viragh M."/>
            <person name="Drula E."/>
            <person name="Min B."/>
            <person name="Chaduli D."/>
            <person name="Navarro D."/>
            <person name="Favel A."/>
            <person name="Norest M."/>
            <person name="Lesage-Meessen L."/>
            <person name="Balint B."/>
            <person name="Merenyi Z."/>
            <person name="de Eugenio L."/>
            <person name="Morin E."/>
            <person name="Martinez A.T."/>
            <person name="Baldrian P."/>
            <person name="Stursova M."/>
            <person name="Martinez M.J."/>
            <person name="Novotny C."/>
            <person name="Magnuson J.K."/>
            <person name="Spatafora J.W."/>
            <person name="Maurice S."/>
            <person name="Pangilinan J."/>
            <person name="Andreopoulos W."/>
            <person name="LaButti K."/>
            <person name="Hundley H."/>
            <person name="Na H."/>
            <person name="Kuo A."/>
            <person name="Barry K."/>
            <person name="Lipzen A."/>
            <person name="Henrissat B."/>
            <person name="Riley R."/>
            <person name="Ahrendt S."/>
            <person name="Nagy L.G."/>
            <person name="Grigoriev I.V."/>
            <person name="Martin F."/>
            <person name="Rosso M.N."/>
        </authorList>
    </citation>
    <scope>NUCLEOTIDE SEQUENCE</scope>
    <source>
        <strain evidence="1">CBS 384.51</strain>
    </source>
</reference>
<name>A0ACB8TSU4_9APHY</name>
<evidence type="ECO:0000313" key="2">
    <source>
        <dbReference type="Proteomes" id="UP001055072"/>
    </source>
</evidence>
<proteinExistence type="predicted"/>
<accession>A0ACB8TSU4</accession>
<protein>
    <submittedName>
        <fullName evidence="1">Uncharacterized protein</fullName>
    </submittedName>
</protein>
<dbReference type="EMBL" id="MU274935">
    <property type="protein sequence ID" value="KAI0085024.1"/>
    <property type="molecule type" value="Genomic_DNA"/>
</dbReference>
<evidence type="ECO:0000313" key="1">
    <source>
        <dbReference type="EMBL" id="KAI0085024.1"/>
    </source>
</evidence>
<organism evidence="1 2">
    <name type="scientific">Irpex rosettiformis</name>
    <dbReference type="NCBI Taxonomy" id="378272"/>
    <lineage>
        <taxon>Eukaryota</taxon>
        <taxon>Fungi</taxon>
        <taxon>Dikarya</taxon>
        <taxon>Basidiomycota</taxon>
        <taxon>Agaricomycotina</taxon>
        <taxon>Agaricomycetes</taxon>
        <taxon>Polyporales</taxon>
        <taxon>Irpicaceae</taxon>
        <taxon>Irpex</taxon>
    </lineage>
</organism>
<dbReference type="Proteomes" id="UP001055072">
    <property type="component" value="Unassembled WGS sequence"/>
</dbReference>
<comment type="caution">
    <text evidence="1">The sequence shown here is derived from an EMBL/GenBank/DDBJ whole genome shotgun (WGS) entry which is preliminary data.</text>
</comment>
<keyword evidence="2" id="KW-1185">Reference proteome</keyword>
<sequence length="254" mass="28627">MASELSLLNDEGWEKVDSAFRQLDERKVKDCKEDIDNLLVFAGLFAAVITPLLIESYKGLQRDPTATIIALLQQISQQTESFTVNNGLVNSTILLVSDNGSTSTFVPARNAIRINTLWFTSLLLGLISASFGITVKQWLREFLTGDHSTPQLRLRIRQSRYDSMLHWGVFEIASLVLPFLLQTSLVLFFAGLCYFTTDIYSSINHATLTLVAAWALLFLASIIAPAFDPTCPYKTPYLKITELFKFLRSLFQRM</sequence>
<gene>
    <name evidence="1" type="ORF">BDY19DRAFT_897359</name>
</gene>